<accession>A0A8S3ZQ07</accession>
<feature type="compositionally biased region" description="Basic and acidic residues" evidence="9">
    <location>
        <begin position="364"/>
        <end position="383"/>
    </location>
</feature>
<comment type="function">
    <text evidence="8">Centriole-enriched microtubule-binding protein involved in centriole biogenesis. In collaboration with CEP295 and POC1B, is required for the centriole-to-centrosome conversion by ensuring the formation of bona fide centriole wall. Functions as a linker component that maintains centrosome cohesion. Associates with CROCC and regulates its stability and localization to the centrosome.</text>
</comment>
<reference evidence="11" key="1">
    <citation type="submission" date="2021-04" db="EMBL/GenBank/DDBJ databases">
        <authorList>
            <consortium name="Molecular Ecology Group"/>
        </authorList>
    </citation>
    <scope>NUCLEOTIDE SEQUENCE</scope>
</reference>
<evidence type="ECO:0000256" key="9">
    <source>
        <dbReference type="SAM" id="MobiDB-lite"/>
    </source>
</evidence>
<evidence type="ECO:0000256" key="1">
    <source>
        <dbReference type="ARBA" id="ARBA00004114"/>
    </source>
</evidence>
<sequence>MATGDLKNNMKQLLSQLKATKFPQVIDIGELFCWMPHINNVDLYFIHSLARGSPQAYLAIYHYLFTSYSTELNSDIASSNNELYGKSDMRFMEAVYKNSSFHLAFAERKVIMATDILRLVYRRYDPPKSSSFRVAAAREETNMSPREKVHQEPVDGSNFFCVILERPRKIASKSSPDMAGAIVLPKRPSSAGFKIPKSSFPAHQVSNESPLFGAPSLPFRGHKQKQLFVSNAVRQESPDALIRRTFIDLVSPALVKVNDKIDKLQISLMEQLNVTCDLPSPAALTSDLTKQMSDVVFKLDTLTSRVFLIENRLIMIESKLKDEENNRGNLTESKSCHSSKIAAADSTHLEDSARGDRNNNSMASKEKEMSERRKDNNKIDRETTISSCVNSSDDEGNAEDLKVVVIREDTKQPQIKPSKMAFIKTLVSKNDLEDTLVSDASYLETSVNKNYQQAEPASSNIIKNLKQPFEDMVSPIKSYKQDESVMNLQYTADDSVNMDGRRSSTPSNFMLDDSTMDRVSRIHQMMTETKQLLH</sequence>
<dbReference type="AlphaFoldDB" id="A0A8S3ZQ07"/>
<keyword evidence="7" id="KW-0206">Cytoskeleton</keyword>
<feature type="domain" description="Centrosomal CEP44" evidence="10">
    <location>
        <begin position="5"/>
        <end position="123"/>
    </location>
</feature>
<dbReference type="InterPro" id="IPR029157">
    <property type="entry name" value="CEP44_CC"/>
</dbReference>
<dbReference type="GO" id="GO:0010457">
    <property type="term" value="P:centriole-centriole cohesion"/>
    <property type="evidence" value="ECO:0007669"/>
    <property type="project" value="TreeGrafter"/>
</dbReference>
<gene>
    <name evidence="11" type="ORF">CUNI_LOCUS14930</name>
</gene>
<dbReference type="Proteomes" id="UP000678393">
    <property type="component" value="Unassembled WGS sequence"/>
</dbReference>
<evidence type="ECO:0000256" key="4">
    <source>
        <dbReference type="ARBA" id="ARBA00014053"/>
    </source>
</evidence>
<dbReference type="GO" id="GO:0000922">
    <property type="term" value="C:spindle pole"/>
    <property type="evidence" value="ECO:0007669"/>
    <property type="project" value="UniProtKB-SubCell"/>
</dbReference>
<dbReference type="PANTHER" id="PTHR31477">
    <property type="entry name" value="CENTROSOMAL PROTEIN OF 44 KDA"/>
    <property type="match status" value="1"/>
</dbReference>
<name>A0A8S3ZQ07_9EUPU</name>
<feature type="compositionally biased region" description="Polar residues" evidence="9">
    <location>
        <begin position="327"/>
        <end position="338"/>
    </location>
</feature>
<evidence type="ECO:0000313" key="12">
    <source>
        <dbReference type="Proteomes" id="UP000678393"/>
    </source>
</evidence>
<evidence type="ECO:0000256" key="3">
    <source>
        <dbReference type="ARBA" id="ARBA00004647"/>
    </source>
</evidence>
<evidence type="ECO:0000256" key="5">
    <source>
        <dbReference type="ARBA" id="ARBA00022490"/>
    </source>
</evidence>
<evidence type="ECO:0000256" key="6">
    <source>
        <dbReference type="ARBA" id="ARBA00023054"/>
    </source>
</evidence>
<evidence type="ECO:0000259" key="10">
    <source>
        <dbReference type="Pfam" id="PF15007"/>
    </source>
</evidence>
<comment type="caution">
    <text evidence="11">The sequence shown here is derived from an EMBL/GenBank/DDBJ whole genome shotgun (WGS) entry which is preliminary data.</text>
</comment>
<dbReference type="Pfam" id="PF15007">
    <property type="entry name" value="CEP44"/>
    <property type="match status" value="1"/>
</dbReference>
<dbReference type="GO" id="GO:0005814">
    <property type="term" value="C:centriole"/>
    <property type="evidence" value="ECO:0007669"/>
    <property type="project" value="UniProtKB-SubCell"/>
</dbReference>
<feature type="region of interest" description="Disordered" evidence="9">
    <location>
        <begin position="323"/>
        <end position="395"/>
    </location>
</feature>
<feature type="compositionally biased region" description="Basic and acidic residues" evidence="9">
    <location>
        <begin position="347"/>
        <end position="357"/>
    </location>
</feature>
<dbReference type="GO" id="GO:0005813">
    <property type="term" value="C:centrosome"/>
    <property type="evidence" value="ECO:0007669"/>
    <property type="project" value="TreeGrafter"/>
</dbReference>
<evidence type="ECO:0000256" key="7">
    <source>
        <dbReference type="ARBA" id="ARBA00023212"/>
    </source>
</evidence>
<evidence type="ECO:0000313" key="11">
    <source>
        <dbReference type="EMBL" id="CAG5129372.1"/>
    </source>
</evidence>
<evidence type="ECO:0000256" key="2">
    <source>
        <dbReference type="ARBA" id="ARBA00004214"/>
    </source>
</evidence>
<evidence type="ECO:0000256" key="8">
    <source>
        <dbReference type="ARBA" id="ARBA00046235"/>
    </source>
</evidence>
<proteinExistence type="predicted"/>
<keyword evidence="5" id="KW-0963">Cytoplasm</keyword>
<keyword evidence="6" id="KW-0175">Coiled coil</keyword>
<protein>
    <recommendedName>
        <fullName evidence="4">Centrosomal protein of 44 kDa</fullName>
    </recommendedName>
</protein>
<dbReference type="GO" id="GO:0030496">
    <property type="term" value="C:midbody"/>
    <property type="evidence" value="ECO:0007669"/>
    <property type="project" value="UniProtKB-SubCell"/>
</dbReference>
<comment type="subcellular location">
    <subcellularLocation>
        <location evidence="1">Cytoplasm</location>
        <location evidence="1">Cytoskeleton</location>
        <location evidence="1">Microtubule organizing center</location>
        <location evidence="1">Centrosome</location>
        <location evidence="1">Centriole</location>
    </subcellularLocation>
    <subcellularLocation>
        <location evidence="3">Cytoplasm</location>
        <location evidence="3">Cytoskeleton</location>
        <location evidence="3">Spindle pole</location>
    </subcellularLocation>
    <subcellularLocation>
        <location evidence="2">Midbody</location>
    </subcellularLocation>
</comment>
<dbReference type="GO" id="GO:0007099">
    <property type="term" value="P:centriole replication"/>
    <property type="evidence" value="ECO:0007669"/>
    <property type="project" value="TreeGrafter"/>
</dbReference>
<organism evidence="11 12">
    <name type="scientific">Candidula unifasciata</name>
    <dbReference type="NCBI Taxonomy" id="100452"/>
    <lineage>
        <taxon>Eukaryota</taxon>
        <taxon>Metazoa</taxon>
        <taxon>Spiralia</taxon>
        <taxon>Lophotrochozoa</taxon>
        <taxon>Mollusca</taxon>
        <taxon>Gastropoda</taxon>
        <taxon>Heterobranchia</taxon>
        <taxon>Euthyneura</taxon>
        <taxon>Panpulmonata</taxon>
        <taxon>Eupulmonata</taxon>
        <taxon>Stylommatophora</taxon>
        <taxon>Helicina</taxon>
        <taxon>Helicoidea</taxon>
        <taxon>Geomitridae</taxon>
        <taxon>Candidula</taxon>
    </lineage>
</organism>
<keyword evidence="12" id="KW-1185">Reference proteome</keyword>
<dbReference type="OrthoDB" id="259598at2759"/>
<dbReference type="InterPro" id="IPR033603">
    <property type="entry name" value="CEP44"/>
</dbReference>
<dbReference type="PANTHER" id="PTHR31477:SF1">
    <property type="entry name" value="CENTROSOMAL PROTEIN OF 44 KDA"/>
    <property type="match status" value="1"/>
</dbReference>
<dbReference type="EMBL" id="CAJHNH020003469">
    <property type="protein sequence ID" value="CAG5129372.1"/>
    <property type="molecule type" value="Genomic_DNA"/>
</dbReference>